<dbReference type="EMBL" id="PGCI01000816">
    <property type="protein sequence ID" value="PLW14694.1"/>
    <property type="molecule type" value="Genomic_DNA"/>
</dbReference>
<dbReference type="AlphaFoldDB" id="A0A2N5SN94"/>
<accession>A0A2N5SN94</accession>
<sequence length="75" mass="8178">MSHGTRVPARVWVPAHKLRHFRQPHLRSGYPGASGGYPGASGGYPQVTAAALRSSMRSRTGLRRRSAAVFDLRHA</sequence>
<comment type="caution">
    <text evidence="1">The sequence shown here is derived from an EMBL/GenBank/DDBJ whole genome shotgun (WGS) entry which is preliminary data.</text>
</comment>
<evidence type="ECO:0000313" key="2">
    <source>
        <dbReference type="Proteomes" id="UP000235392"/>
    </source>
</evidence>
<dbReference type="Proteomes" id="UP000235392">
    <property type="component" value="Unassembled WGS sequence"/>
</dbReference>
<organism evidence="1 2">
    <name type="scientific">Puccinia coronata f. sp. avenae</name>
    <dbReference type="NCBI Taxonomy" id="200324"/>
    <lineage>
        <taxon>Eukaryota</taxon>
        <taxon>Fungi</taxon>
        <taxon>Dikarya</taxon>
        <taxon>Basidiomycota</taxon>
        <taxon>Pucciniomycotina</taxon>
        <taxon>Pucciniomycetes</taxon>
        <taxon>Pucciniales</taxon>
        <taxon>Pucciniaceae</taxon>
        <taxon>Puccinia</taxon>
    </lineage>
</organism>
<evidence type="ECO:0000313" key="1">
    <source>
        <dbReference type="EMBL" id="PLW14694.1"/>
    </source>
</evidence>
<reference evidence="1 2" key="1">
    <citation type="submission" date="2017-11" db="EMBL/GenBank/DDBJ databases">
        <title>De novo assembly and phasing of dikaryotic genomes from two isolates of Puccinia coronata f. sp. avenae, the causal agent of oat crown rust.</title>
        <authorList>
            <person name="Miller M.E."/>
            <person name="Zhang Y."/>
            <person name="Omidvar V."/>
            <person name="Sperschneider J."/>
            <person name="Schwessinger B."/>
            <person name="Raley C."/>
            <person name="Palmer J.M."/>
            <person name="Garnica D."/>
            <person name="Upadhyaya N."/>
            <person name="Rathjen J."/>
            <person name="Taylor J.M."/>
            <person name="Park R.F."/>
            <person name="Dodds P.N."/>
            <person name="Hirsch C.D."/>
            <person name="Kianian S.F."/>
            <person name="Figueroa M."/>
        </authorList>
    </citation>
    <scope>NUCLEOTIDE SEQUENCE [LARGE SCALE GENOMIC DNA]</scope>
    <source>
        <strain evidence="1">12SD80</strain>
    </source>
</reference>
<gene>
    <name evidence="1" type="ORF">PCASD_22433</name>
</gene>
<protein>
    <submittedName>
        <fullName evidence="1">Uncharacterized protein</fullName>
    </submittedName>
</protein>
<proteinExistence type="predicted"/>
<name>A0A2N5SN94_9BASI</name>